<organism evidence="1 2">
    <name type="scientific">Photobacterium aphoticum</name>
    <dbReference type="NCBI Taxonomy" id="754436"/>
    <lineage>
        <taxon>Bacteria</taxon>
        <taxon>Pseudomonadati</taxon>
        <taxon>Pseudomonadota</taxon>
        <taxon>Gammaproteobacteria</taxon>
        <taxon>Vibrionales</taxon>
        <taxon>Vibrionaceae</taxon>
        <taxon>Photobacterium</taxon>
    </lineage>
</organism>
<dbReference type="AlphaFoldDB" id="A0A0J1GTK1"/>
<dbReference type="PATRIC" id="fig|754436.4.peg.311"/>
<proteinExistence type="predicted"/>
<evidence type="ECO:0008006" key="3">
    <source>
        <dbReference type="Google" id="ProtNLM"/>
    </source>
</evidence>
<protein>
    <recommendedName>
        <fullName evidence="3">DUF4397 domain-containing protein</fullName>
    </recommendedName>
</protein>
<name>A0A0J1GTK1_9GAMM</name>
<dbReference type="OrthoDB" id="6401453at2"/>
<reference evidence="1 2" key="1">
    <citation type="submission" date="2015-05" db="EMBL/GenBank/DDBJ databases">
        <title>Photobacterium galathea sp. nov.</title>
        <authorList>
            <person name="Machado H."/>
            <person name="Gram L."/>
        </authorList>
    </citation>
    <scope>NUCLEOTIDE SEQUENCE [LARGE SCALE GENOMIC DNA]</scope>
    <source>
        <strain evidence="1 2">DSM 25995</strain>
    </source>
</reference>
<gene>
    <name evidence="1" type="ORF">ABT58_01485</name>
</gene>
<evidence type="ECO:0000313" key="1">
    <source>
        <dbReference type="EMBL" id="KLV02759.1"/>
    </source>
</evidence>
<dbReference type="EMBL" id="LDOV01000003">
    <property type="protein sequence ID" value="KLV02759.1"/>
    <property type="molecule type" value="Genomic_DNA"/>
</dbReference>
<accession>A0A0J1GTK1</accession>
<dbReference type="RefSeq" id="WP_047872595.1">
    <property type="nucleotide sequence ID" value="NZ_BMYC01000002.1"/>
</dbReference>
<comment type="caution">
    <text evidence="1">The sequence shown here is derived from an EMBL/GenBank/DDBJ whole genome shotgun (WGS) entry which is preliminary data.</text>
</comment>
<evidence type="ECO:0000313" key="2">
    <source>
        <dbReference type="Proteomes" id="UP000036426"/>
    </source>
</evidence>
<sequence length="217" mass="23736">MTTALLIACGGGSSDSPEPTIVSMDDISVRKIGIDLVNIANEPVDFYIRENGDSNPLFDDGNQVSSNPNYDNQYHGISWTSAAPMRIDIGIQDTNSQTIQTEVNDVVLNDTEKLWAIAWQDGGELTLSTDVELPAPLEDKYRIRVFSIADTWVQIISTFVSTSEVKKGTFSPHMTIENCSGELYLGANPTDICDLDIGKSYLLIVNGEDLLLAAEEK</sequence>
<keyword evidence="2" id="KW-1185">Reference proteome</keyword>
<dbReference type="Proteomes" id="UP000036426">
    <property type="component" value="Unassembled WGS sequence"/>
</dbReference>